<dbReference type="SUPFAM" id="SSF88723">
    <property type="entry name" value="PIN domain-like"/>
    <property type="match status" value="1"/>
</dbReference>
<proteinExistence type="predicted"/>
<evidence type="ECO:0000313" key="3">
    <source>
        <dbReference type="Proteomes" id="UP000632339"/>
    </source>
</evidence>
<dbReference type="InterPro" id="IPR029060">
    <property type="entry name" value="PIN-like_dom_sf"/>
</dbReference>
<dbReference type="InterPro" id="IPR002716">
    <property type="entry name" value="PIN_dom"/>
</dbReference>
<accession>A0ABQ2HC09</accession>
<organism evidence="2 3">
    <name type="scientific">Dyadobacter beijingensis</name>
    <dbReference type="NCBI Taxonomy" id="365489"/>
    <lineage>
        <taxon>Bacteria</taxon>
        <taxon>Pseudomonadati</taxon>
        <taxon>Bacteroidota</taxon>
        <taxon>Cytophagia</taxon>
        <taxon>Cytophagales</taxon>
        <taxon>Spirosomataceae</taxon>
        <taxon>Dyadobacter</taxon>
    </lineage>
</organism>
<gene>
    <name evidence="2" type="ORF">GCM10010967_02020</name>
</gene>
<feature type="domain" description="PIN" evidence="1">
    <location>
        <begin position="4"/>
        <end position="131"/>
    </location>
</feature>
<keyword evidence="3" id="KW-1185">Reference proteome</keyword>
<dbReference type="EMBL" id="BMLI01000001">
    <property type="protein sequence ID" value="GGM74050.1"/>
    <property type="molecule type" value="Genomic_DNA"/>
</dbReference>
<comment type="caution">
    <text evidence="2">The sequence shown here is derived from an EMBL/GenBank/DDBJ whole genome shotgun (WGS) entry which is preliminary data.</text>
</comment>
<protein>
    <recommendedName>
        <fullName evidence="1">PIN domain-containing protein</fullName>
    </recommendedName>
</protein>
<name>A0ABQ2HC09_9BACT</name>
<dbReference type="Pfam" id="PF10130">
    <property type="entry name" value="PIN_2"/>
    <property type="match status" value="1"/>
</dbReference>
<evidence type="ECO:0000259" key="1">
    <source>
        <dbReference type="Pfam" id="PF10130"/>
    </source>
</evidence>
<reference evidence="3" key="1">
    <citation type="journal article" date="2019" name="Int. J. Syst. Evol. Microbiol.">
        <title>The Global Catalogue of Microorganisms (GCM) 10K type strain sequencing project: providing services to taxonomists for standard genome sequencing and annotation.</title>
        <authorList>
            <consortium name="The Broad Institute Genomics Platform"/>
            <consortium name="The Broad Institute Genome Sequencing Center for Infectious Disease"/>
            <person name="Wu L."/>
            <person name="Ma J."/>
        </authorList>
    </citation>
    <scope>NUCLEOTIDE SEQUENCE [LARGE SCALE GENOMIC DNA]</scope>
    <source>
        <strain evidence="3">CGMCC 1.6375</strain>
    </source>
</reference>
<sequence>MIIVVDVNIIFSALVTPDGKLAKILTHPDLPARRISCYYAIVELFKHQSKIVKYSKKSVNEVIDDLFDVLTSMHLYNETLIEPEHWKKAERLTADIDSFDISYVALALQTGGVLWTGDKKLVEHLHKMGFTRTITTAELYEALK</sequence>
<evidence type="ECO:0000313" key="2">
    <source>
        <dbReference type="EMBL" id="GGM74050.1"/>
    </source>
</evidence>
<dbReference type="RefSeq" id="WP_019941561.1">
    <property type="nucleotide sequence ID" value="NZ_BMLI01000001.1"/>
</dbReference>
<dbReference type="Proteomes" id="UP000632339">
    <property type="component" value="Unassembled WGS sequence"/>
</dbReference>
<dbReference type="Gene3D" id="3.40.50.1010">
    <property type="entry name" value="5'-nuclease"/>
    <property type="match status" value="1"/>
</dbReference>